<dbReference type="InterPro" id="IPR013595">
    <property type="entry name" value="Pept_S33_TAP-like_C"/>
</dbReference>
<reference evidence="3" key="1">
    <citation type="submission" date="2017-06" db="EMBL/GenBank/DDBJ databases">
        <authorList>
            <person name="Varghese N."/>
            <person name="Submissions S."/>
        </authorList>
    </citation>
    <scope>NUCLEOTIDE SEQUENCE [LARGE SCALE GENOMIC DNA]</scope>
    <source>
        <strain evidence="3">DSM 137</strain>
    </source>
</reference>
<protein>
    <submittedName>
        <fullName evidence="2">Pimeloyl-[acyl-carrier protein] methyl ester esterase</fullName>
    </submittedName>
</protein>
<dbReference type="RefSeq" id="WP_158255172.1">
    <property type="nucleotide sequence ID" value="NZ_FYDG01000004.1"/>
</dbReference>
<dbReference type="SUPFAM" id="SSF53474">
    <property type="entry name" value="alpha/beta-Hydrolases"/>
    <property type="match status" value="1"/>
</dbReference>
<keyword evidence="3" id="KW-1185">Reference proteome</keyword>
<dbReference type="Pfam" id="PF08386">
    <property type="entry name" value="Abhydrolase_4"/>
    <property type="match status" value="1"/>
</dbReference>
<evidence type="ECO:0000259" key="1">
    <source>
        <dbReference type="Pfam" id="PF08386"/>
    </source>
</evidence>
<dbReference type="Gene3D" id="3.40.50.1820">
    <property type="entry name" value="alpha/beta hydrolase"/>
    <property type="match status" value="1"/>
</dbReference>
<sequence>MRLYFVHGWGFGPESFDALAPLLADWPQVRADLGYFGAAACPDARPGDVLVGHSAGLGWGLSQRQDWAGVVAIAAFRRFVRDGAGRGCVRPAELRALGRALARDPAECVAGFRARHGGGPCPAPDAGALAKGLAFLETLDVRAEAIPTLVLAAEDDPLVPLDAARELAQSGGELFVRETGGHGLPWTDPAFCAEKIRDFLRHHGW</sequence>
<evidence type="ECO:0000313" key="2">
    <source>
        <dbReference type="EMBL" id="SNB70985.1"/>
    </source>
</evidence>
<evidence type="ECO:0000313" key="3">
    <source>
        <dbReference type="Proteomes" id="UP000198418"/>
    </source>
</evidence>
<name>A0A212RF47_RHOAC</name>
<dbReference type="Proteomes" id="UP000198418">
    <property type="component" value="Unassembled WGS sequence"/>
</dbReference>
<dbReference type="AlphaFoldDB" id="A0A212RF47"/>
<organism evidence="2 3">
    <name type="scientific">Rhodoblastus acidophilus</name>
    <name type="common">Rhodopseudomonas acidophila</name>
    <dbReference type="NCBI Taxonomy" id="1074"/>
    <lineage>
        <taxon>Bacteria</taxon>
        <taxon>Pseudomonadati</taxon>
        <taxon>Pseudomonadota</taxon>
        <taxon>Alphaproteobacteria</taxon>
        <taxon>Hyphomicrobiales</taxon>
        <taxon>Rhodoblastaceae</taxon>
        <taxon>Rhodoblastus</taxon>
    </lineage>
</organism>
<accession>A0A212RF47</accession>
<proteinExistence type="predicted"/>
<dbReference type="InterPro" id="IPR029058">
    <property type="entry name" value="AB_hydrolase_fold"/>
</dbReference>
<dbReference type="EMBL" id="FYDG01000004">
    <property type="protein sequence ID" value="SNB70985.1"/>
    <property type="molecule type" value="Genomic_DNA"/>
</dbReference>
<dbReference type="OrthoDB" id="7165362at2"/>
<feature type="domain" description="Peptidase S33 tripeptidyl aminopeptidase-like C-terminal" evidence="1">
    <location>
        <begin position="143"/>
        <end position="201"/>
    </location>
</feature>
<gene>
    <name evidence="2" type="ORF">SAMN06265338_10464</name>
</gene>